<evidence type="ECO:0000256" key="3">
    <source>
        <dbReference type="ARBA" id="ARBA00022730"/>
    </source>
</evidence>
<comment type="function">
    <text evidence="5">Member of a network of 50S ribosomal subunit biogenesis factors which assembles along the 30S-50S interface, preventing incorrect 23S rRNA structures from forming. Promotes peptidyl transferase center (PTC) maturation.</text>
</comment>
<evidence type="ECO:0000256" key="6">
    <source>
        <dbReference type="SAM" id="Coils"/>
    </source>
</evidence>
<sequence>MNEMDYTEEDDFYDGPSKSQVKRELLAITDLGKKVIELPFDKVKQLPLDEKLLDAIRICQKIKDRGEGKRRQVHYVGKLMRNADIDAIKHQLDVWENGSKEVTDQMHQLETLRDRLIERDDELTMLLSEYPEIDIQPLRNLIRAARKEKTHNANLNENQEPQKKNYRALFQFLKPFIIK</sequence>
<keyword evidence="6" id="KW-0175">Coiled coil</keyword>
<name>V8FR43_9BURK</name>
<feature type="coiled-coil region" evidence="6">
    <location>
        <begin position="99"/>
        <end position="158"/>
    </location>
</feature>
<evidence type="ECO:0000256" key="1">
    <source>
        <dbReference type="ARBA" id="ARBA00022490"/>
    </source>
</evidence>
<evidence type="ECO:0000256" key="5">
    <source>
        <dbReference type="HAMAP-Rule" id="MF_00765"/>
    </source>
</evidence>
<evidence type="ECO:0000313" key="8">
    <source>
        <dbReference type="Proteomes" id="UP000018766"/>
    </source>
</evidence>
<dbReference type="Gene3D" id="1.10.60.30">
    <property type="entry name" value="PSPTO4464-like domains"/>
    <property type="match status" value="2"/>
</dbReference>
<keyword evidence="3 5" id="KW-0699">rRNA-binding</keyword>
<dbReference type="EMBL" id="AYSV01000138">
    <property type="protein sequence ID" value="ETD66620.1"/>
    <property type="molecule type" value="Genomic_DNA"/>
</dbReference>
<keyword evidence="4 5" id="KW-0694">RNA-binding</keyword>
<comment type="subcellular location">
    <subcellularLocation>
        <location evidence="5">Cytoplasm</location>
    </subcellularLocation>
    <text evidence="5">Associates with late stage pre-50S ribosomal subunits.</text>
</comment>
<dbReference type="Proteomes" id="UP000018766">
    <property type="component" value="Unassembled WGS sequence"/>
</dbReference>
<keyword evidence="1 5" id="KW-0963">Cytoplasm</keyword>
<dbReference type="PANTHER" id="PTHR38101:SF1">
    <property type="entry name" value="UPF0307 PROTEIN YJGA"/>
    <property type="match status" value="1"/>
</dbReference>
<dbReference type="RefSeq" id="WP_023953367.1">
    <property type="nucleotide sequence ID" value="NZ_AYSV01000138.1"/>
</dbReference>
<keyword evidence="2 5" id="KW-0690">Ribosome biogenesis</keyword>
<organism evidence="7 8">
    <name type="scientific">Pelistega indica</name>
    <dbReference type="NCBI Taxonomy" id="1414851"/>
    <lineage>
        <taxon>Bacteria</taxon>
        <taxon>Pseudomonadati</taxon>
        <taxon>Pseudomonadota</taxon>
        <taxon>Betaproteobacteria</taxon>
        <taxon>Burkholderiales</taxon>
        <taxon>Alcaligenaceae</taxon>
        <taxon>Pelistega</taxon>
    </lineage>
</organism>
<dbReference type="GO" id="GO:0043022">
    <property type="term" value="F:ribosome binding"/>
    <property type="evidence" value="ECO:0007669"/>
    <property type="project" value="UniProtKB-UniRule"/>
</dbReference>
<dbReference type="PATRIC" id="fig|1414851.3.peg.2585"/>
<gene>
    <name evidence="5" type="primary">darP</name>
    <name evidence="7" type="ORF">V757_12440</name>
</gene>
<dbReference type="InterPro" id="IPR023153">
    <property type="entry name" value="DarP_sf"/>
</dbReference>
<keyword evidence="8" id="KW-1185">Reference proteome</keyword>
<proteinExistence type="inferred from homology"/>
<dbReference type="AlphaFoldDB" id="V8FR43"/>
<evidence type="ECO:0000256" key="2">
    <source>
        <dbReference type="ARBA" id="ARBA00022517"/>
    </source>
</evidence>
<dbReference type="PANTHER" id="PTHR38101">
    <property type="entry name" value="UPF0307 PROTEIN YJGA"/>
    <property type="match status" value="1"/>
</dbReference>
<dbReference type="GO" id="GO:0005829">
    <property type="term" value="C:cytosol"/>
    <property type="evidence" value="ECO:0007669"/>
    <property type="project" value="TreeGrafter"/>
</dbReference>
<dbReference type="InterPro" id="IPR006839">
    <property type="entry name" value="DarP"/>
</dbReference>
<dbReference type="Pfam" id="PF04751">
    <property type="entry name" value="DarP"/>
    <property type="match status" value="1"/>
</dbReference>
<dbReference type="PIRSF" id="PIRSF016183">
    <property type="entry name" value="UCP016183"/>
    <property type="match status" value="1"/>
</dbReference>
<comment type="caution">
    <text evidence="7">The sequence shown here is derived from an EMBL/GenBank/DDBJ whole genome shotgun (WGS) entry which is preliminary data.</text>
</comment>
<protein>
    <recommendedName>
        <fullName evidence="5">Dual-action ribosomal maturation protein DarP</fullName>
    </recommendedName>
    <alternativeName>
        <fullName evidence="5">Large ribosomal subunit assembly factor DarP</fullName>
    </alternativeName>
</protein>
<evidence type="ECO:0000313" key="7">
    <source>
        <dbReference type="EMBL" id="ETD66620.1"/>
    </source>
</evidence>
<comment type="similarity">
    <text evidence="5">Belongs to the DarP family.</text>
</comment>
<dbReference type="CDD" id="cd16331">
    <property type="entry name" value="YjgA-like"/>
    <property type="match status" value="1"/>
</dbReference>
<dbReference type="SUPFAM" id="SSF158710">
    <property type="entry name" value="PSPTO4464-like"/>
    <property type="match status" value="1"/>
</dbReference>
<reference evidence="7 8" key="1">
    <citation type="submission" date="2013-11" db="EMBL/GenBank/DDBJ databases">
        <title>Genomic analysis of Pelistega sp. HM-7.</title>
        <authorList>
            <person name="Kumbhare S.V."/>
            <person name="Shetty S.A."/>
            <person name="Sharma O."/>
            <person name="Dhotre D.P."/>
        </authorList>
    </citation>
    <scope>NUCLEOTIDE SEQUENCE [LARGE SCALE GENOMIC DNA]</scope>
    <source>
        <strain evidence="7 8">HM-7</strain>
    </source>
</reference>
<dbReference type="HAMAP" id="MF_00765">
    <property type="entry name" value="DarP"/>
    <property type="match status" value="1"/>
</dbReference>
<dbReference type="GO" id="GO:1902626">
    <property type="term" value="P:assembly of large subunit precursor of preribosome"/>
    <property type="evidence" value="ECO:0007669"/>
    <property type="project" value="UniProtKB-UniRule"/>
</dbReference>
<dbReference type="NCBIfam" id="NF003593">
    <property type="entry name" value="PRK05255.1-1"/>
    <property type="match status" value="1"/>
</dbReference>
<evidence type="ECO:0000256" key="4">
    <source>
        <dbReference type="ARBA" id="ARBA00022884"/>
    </source>
</evidence>
<accession>V8FR43</accession>
<dbReference type="GO" id="GO:0019843">
    <property type="term" value="F:rRNA binding"/>
    <property type="evidence" value="ECO:0007669"/>
    <property type="project" value="UniProtKB-UniRule"/>
</dbReference>
<dbReference type="OrthoDB" id="5293604at2"/>